<dbReference type="Gene3D" id="3.40.50.300">
    <property type="entry name" value="P-loop containing nucleotide triphosphate hydrolases"/>
    <property type="match status" value="1"/>
</dbReference>
<evidence type="ECO:0000313" key="4">
    <source>
        <dbReference type="Proteomes" id="UP000326924"/>
    </source>
</evidence>
<name>A0A5J5ED38_9PEZI</name>
<dbReference type="EMBL" id="VXIS01000490">
    <property type="protein sequence ID" value="KAA8893150.1"/>
    <property type="molecule type" value="Genomic_DNA"/>
</dbReference>
<dbReference type="OrthoDB" id="2689584at2759"/>
<accession>A0A5J5ED38</accession>
<keyword evidence="4" id="KW-1185">Reference proteome</keyword>
<keyword evidence="1" id="KW-0547">Nucleotide-binding</keyword>
<keyword evidence="1" id="KW-0347">Helicase</keyword>
<organism evidence="3 4">
    <name type="scientific">Sphaerosporella brunnea</name>
    <dbReference type="NCBI Taxonomy" id="1250544"/>
    <lineage>
        <taxon>Eukaryota</taxon>
        <taxon>Fungi</taxon>
        <taxon>Dikarya</taxon>
        <taxon>Ascomycota</taxon>
        <taxon>Pezizomycotina</taxon>
        <taxon>Pezizomycetes</taxon>
        <taxon>Pezizales</taxon>
        <taxon>Pyronemataceae</taxon>
        <taxon>Sphaerosporella</taxon>
    </lineage>
</organism>
<dbReference type="InterPro" id="IPR027417">
    <property type="entry name" value="P-loop_NTPase"/>
</dbReference>
<keyword evidence="1" id="KW-0378">Hydrolase</keyword>
<protein>
    <recommendedName>
        <fullName evidence="1">ATP-dependent DNA helicase</fullName>
        <ecNumber evidence="1">5.6.2.3</ecNumber>
    </recommendedName>
</protein>
<keyword evidence="1" id="KW-0234">DNA repair</keyword>
<feature type="non-terminal residue" evidence="3">
    <location>
        <position position="50"/>
    </location>
</feature>
<reference evidence="3 4" key="1">
    <citation type="submission" date="2019-09" db="EMBL/GenBank/DDBJ databases">
        <title>Draft genome of the ectomycorrhizal ascomycete Sphaerosporella brunnea.</title>
        <authorList>
            <consortium name="DOE Joint Genome Institute"/>
            <person name="Benucci G.M."/>
            <person name="Marozzi G."/>
            <person name="Antonielli L."/>
            <person name="Sanchez S."/>
            <person name="Marco P."/>
            <person name="Wang X."/>
            <person name="Falini L.B."/>
            <person name="Barry K."/>
            <person name="Haridas S."/>
            <person name="Lipzen A."/>
            <person name="Labutti K."/>
            <person name="Grigoriev I.V."/>
            <person name="Murat C."/>
            <person name="Martin F."/>
            <person name="Albertini E."/>
            <person name="Donnini D."/>
            <person name="Bonito G."/>
        </authorList>
    </citation>
    <scope>NUCLEOTIDE SEQUENCE [LARGE SCALE GENOMIC DNA]</scope>
    <source>
        <strain evidence="3 4">Sb_GMNB300</strain>
    </source>
</reference>
<feature type="domain" description="DNA helicase Pif1-like DEAD-box helicase" evidence="2">
    <location>
        <begin position="2"/>
        <end position="50"/>
    </location>
</feature>
<gene>
    <name evidence="3" type="ORF">FN846DRAFT_751924</name>
</gene>
<keyword evidence="1" id="KW-0067">ATP-binding</keyword>
<comment type="similarity">
    <text evidence="1">Belongs to the helicase family.</text>
</comment>
<dbReference type="GO" id="GO:0005524">
    <property type="term" value="F:ATP binding"/>
    <property type="evidence" value="ECO:0007669"/>
    <property type="project" value="UniProtKB-KW"/>
</dbReference>
<dbReference type="GO" id="GO:0000723">
    <property type="term" value="P:telomere maintenance"/>
    <property type="evidence" value="ECO:0007669"/>
    <property type="project" value="InterPro"/>
</dbReference>
<dbReference type="GO" id="GO:0006310">
    <property type="term" value="P:DNA recombination"/>
    <property type="evidence" value="ECO:0007669"/>
    <property type="project" value="UniProtKB-KW"/>
</dbReference>
<sequence length="50" mass="5438">LNGKAGRGKTYTVNAIINQLRGRGSIVLVCGFDSLSVTLYERGRTAHNLF</sequence>
<keyword evidence="1" id="KW-0227">DNA damage</keyword>
<dbReference type="GO" id="GO:0043139">
    <property type="term" value="F:5'-3' DNA helicase activity"/>
    <property type="evidence" value="ECO:0007669"/>
    <property type="project" value="UniProtKB-EC"/>
</dbReference>
<feature type="non-terminal residue" evidence="3">
    <location>
        <position position="1"/>
    </location>
</feature>
<evidence type="ECO:0000259" key="2">
    <source>
        <dbReference type="Pfam" id="PF05970"/>
    </source>
</evidence>
<dbReference type="GO" id="GO:0016887">
    <property type="term" value="F:ATP hydrolysis activity"/>
    <property type="evidence" value="ECO:0007669"/>
    <property type="project" value="RHEA"/>
</dbReference>
<dbReference type="AlphaFoldDB" id="A0A5J5ED38"/>
<dbReference type="InterPro" id="IPR010285">
    <property type="entry name" value="DNA_helicase_pif1-like_DEAD"/>
</dbReference>
<proteinExistence type="inferred from homology"/>
<dbReference type="GO" id="GO:0006281">
    <property type="term" value="P:DNA repair"/>
    <property type="evidence" value="ECO:0007669"/>
    <property type="project" value="UniProtKB-KW"/>
</dbReference>
<dbReference type="Proteomes" id="UP000326924">
    <property type="component" value="Unassembled WGS sequence"/>
</dbReference>
<evidence type="ECO:0000313" key="3">
    <source>
        <dbReference type="EMBL" id="KAA8893150.1"/>
    </source>
</evidence>
<comment type="cofactor">
    <cofactor evidence="1">
        <name>Mg(2+)</name>
        <dbReference type="ChEBI" id="CHEBI:18420"/>
    </cofactor>
</comment>
<dbReference type="EC" id="5.6.2.3" evidence="1"/>
<evidence type="ECO:0000256" key="1">
    <source>
        <dbReference type="RuleBase" id="RU363044"/>
    </source>
</evidence>
<dbReference type="InParanoid" id="A0A5J5ED38"/>
<keyword evidence="1" id="KW-0233">DNA recombination</keyword>
<dbReference type="Pfam" id="PF05970">
    <property type="entry name" value="PIF1"/>
    <property type="match status" value="1"/>
</dbReference>
<comment type="caution">
    <text evidence="3">The sequence shown here is derived from an EMBL/GenBank/DDBJ whole genome shotgun (WGS) entry which is preliminary data.</text>
</comment>
<comment type="catalytic activity">
    <reaction evidence="1">
        <text>ATP + H2O = ADP + phosphate + H(+)</text>
        <dbReference type="Rhea" id="RHEA:13065"/>
        <dbReference type="ChEBI" id="CHEBI:15377"/>
        <dbReference type="ChEBI" id="CHEBI:15378"/>
        <dbReference type="ChEBI" id="CHEBI:30616"/>
        <dbReference type="ChEBI" id="CHEBI:43474"/>
        <dbReference type="ChEBI" id="CHEBI:456216"/>
        <dbReference type="EC" id="5.6.2.3"/>
    </reaction>
</comment>